<evidence type="ECO:0000313" key="5">
    <source>
        <dbReference type="EMBL" id="THU63706.1"/>
    </source>
</evidence>
<protein>
    <recommendedName>
        <fullName evidence="7">Metaxin</fullName>
    </recommendedName>
</protein>
<dbReference type="PANTHER" id="PTHR12289:SF41">
    <property type="entry name" value="FAILED AXON CONNECTIONS-RELATED"/>
    <property type="match status" value="1"/>
</dbReference>
<evidence type="ECO:0000256" key="2">
    <source>
        <dbReference type="SAM" id="Phobius"/>
    </source>
</evidence>
<dbReference type="STRING" id="52838.A0A4V4H7F7"/>
<dbReference type="GO" id="GO:0005741">
    <property type="term" value="C:mitochondrial outer membrane"/>
    <property type="evidence" value="ECO:0007669"/>
    <property type="project" value="TreeGrafter"/>
</dbReference>
<gene>
    <name evidence="5" type="ORF">C4D60_Mb01t18640</name>
</gene>
<feature type="compositionally biased region" description="Basic residues" evidence="1">
    <location>
        <begin position="294"/>
        <end position="308"/>
    </location>
</feature>
<feature type="domain" description="Metaxin glutathione S-transferase" evidence="3">
    <location>
        <begin position="205"/>
        <end position="265"/>
    </location>
</feature>
<sequence length="362" mass="40591">MEMVDEREEEAKPEVVLVARKGGFGLPTACPVCLPVYCHLRFANVDFKLEFDRANPDSGTCIFAASLPLLPLLLALTLMFIYPCSDHIPYVEYGDYVTFNNEKGGVIECLNEDNVVKLDSQLSKDCFPDWASTKVMISTWLAEAVQYELWVSCDNTIADDIYFSDLPWPIGKILHWKQTQAVKQLHGITKLNAAEKEEEIYRKANIAYEALSMKLGSQVFFFEGRPTSVDSLFLGHAVFVLHVLPETSVLRSSLSKHANLLRFVQDFKIQLLEDSYSSATGPAFSSDASSSSIPRRKGSKQNAKPKPKEKRERTEEEKAFRRRAKYFIAAQVVSIVIYLSILGGMGDSGLEDGDEDGLAYEE</sequence>
<keyword evidence="2" id="KW-0472">Membrane</keyword>
<keyword evidence="6" id="KW-1185">Reference proteome</keyword>
<dbReference type="InterPro" id="IPR050931">
    <property type="entry name" value="Mito_Protein_Transport_Metaxin"/>
</dbReference>
<dbReference type="Proteomes" id="UP000317650">
    <property type="component" value="Chromosome 1"/>
</dbReference>
<dbReference type="EMBL" id="PYDT01000004">
    <property type="protein sequence ID" value="THU63706.1"/>
    <property type="molecule type" value="Genomic_DNA"/>
</dbReference>
<keyword evidence="2" id="KW-1133">Transmembrane helix</keyword>
<organism evidence="5 6">
    <name type="scientific">Musa balbisiana</name>
    <name type="common">Banana</name>
    <dbReference type="NCBI Taxonomy" id="52838"/>
    <lineage>
        <taxon>Eukaryota</taxon>
        <taxon>Viridiplantae</taxon>
        <taxon>Streptophyta</taxon>
        <taxon>Embryophyta</taxon>
        <taxon>Tracheophyta</taxon>
        <taxon>Spermatophyta</taxon>
        <taxon>Magnoliopsida</taxon>
        <taxon>Liliopsida</taxon>
        <taxon>Zingiberales</taxon>
        <taxon>Musaceae</taxon>
        <taxon>Musa</taxon>
    </lineage>
</organism>
<dbReference type="Pfam" id="PF17172">
    <property type="entry name" value="GST_N_4"/>
    <property type="match status" value="1"/>
</dbReference>
<feature type="transmembrane region" description="Helical" evidence="2">
    <location>
        <begin position="62"/>
        <end position="82"/>
    </location>
</feature>
<proteinExistence type="predicted"/>
<keyword evidence="2" id="KW-0812">Transmembrane</keyword>
<feature type="transmembrane region" description="Helical" evidence="2">
    <location>
        <begin position="326"/>
        <end position="345"/>
    </location>
</feature>
<name>A0A4V4H7F7_MUSBA</name>
<dbReference type="PANTHER" id="PTHR12289">
    <property type="entry name" value="METAXIN RELATED"/>
    <property type="match status" value="1"/>
</dbReference>
<comment type="caution">
    <text evidence="5">The sequence shown here is derived from an EMBL/GenBank/DDBJ whole genome shotgun (WGS) entry which is preliminary data.</text>
</comment>
<dbReference type="GO" id="GO:0006626">
    <property type="term" value="P:protein targeting to mitochondrion"/>
    <property type="evidence" value="ECO:0007669"/>
    <property type="project" value="TreeGrafter"/>
</dbReference>
<evidence type="ECO:0000259" key="4">
    <source>
        <dbReference type="Pfam" id="PF17172"/>
    </source>
</evidence>
<evidence type="ECO:0000256" key="1">
    <source>
        <dbReference type="SAM" id="MobiDB-lite"/>
    </source>
</evidence>
<feature type="region of interest" description="Disordered" evidence="1">
    <location>
        <begin position="278"/>
        <end position="317"/>
    </location>
</feature>
<dbReference type="InterPro" id="IPR033468">
    <property type="entry name" value="Metaxin_GST"/>
</dbReference>
<feature type="domain" description="Thioredoxin-like fold" evidence="4">
    <location>
        <begin position="85"/>
        <end position="153"/>
    </location>
</feature>
<evidence type="ECO:0000259" key="3">
    <source>
        <dbReference type="Pfam" id="PF17171"/>
    </source>
</evidence>
<dbReference type="AlphaFoldDB" id="A0A4V4H7F7"/>
<evidence type="ECO:0008006" key="7">
    <source>
        <dbReference type="Google" id="ProtNLM"/>
    </source>
</evidence>
<dbReference type="InterPro" id="IPR012336">
    <property type="entry name" value="Thioredoxin-like_fold"/>
</dbReference>
<evidence type="ECO:0000313" key="6">
    <source>
        <dbReference type="Proteomes" id="UP000317650"/>
    </source>
</evidence>
<accession>A0A4V4H7F7</accession>
<dbReference type="Pfam" id="PF17171">
    <property type="entry name" value="GST_C_6"/>
    <property type="match status" value="1"/>
</dbReference>
<reference evidence="5 6" key="1">
    <citation type="journal article" date="2019" name="Nat. Plants">
        <title>Genome sequencing of Musa balbisiana reveals subgenome evolution and function divergence in polyploid bananas.</title>
        <authorList>
            <person name="Yao X."/>
        </authorList>
    </citation>
    <scope>NUCLEOTIDE SEQUENCE [LARGE SCALE GENOMIC DNA]</scope>
    <source>
        <strain evidence="6">cv. DH-PKW</strain>
        <tissue evidence="5">Leaves</tissue>
    </source>
</reference>